<protein>
    <submittedName>
        <fullName evidence="1">Uncharacterized protein</fullName>
    </submittedName>
</protein>
<dbReference type="Proteomes" id="UP000502508">
    <property type="component" value="Chromosome"/>
</dbReference>
<dbReference type="EMBL" id="AP022870">
    <property type="protein sequence ID" value="BCB80742.1"/>
    <property type="molecule type" value="Genomic_DNA"/>
</dbReference>
<proteinExistence type="predicted"/>
<dbReference type="AlphaFoldDB" id="A0A6F8Y3P9"/>
<organism evidence="1 2">
    <name type="scientific">Phytohabitans flavus</name>
    <dbReference type="NCBI Taxonomy" id="1076124"/>
    <lineage>
        <taxon>Bacteria</taxon>
        <taxon>Bacillati</taxon>
        <taxon>Actinomycetota</taxon>
        <taxon>Actinomycetes</taxon>
        <taxon>Micromonosporales</taxon>
        <taxon>Micromonosporaceae</taxon>
    </lineage>
</organism>
<keyword evidence="2" id="KW-1185">Reference proteome</keyword>
<gene>
    <name evidence="1" type="ORF">Pflav_071520</name>
</gene>
<reference evidence="1 2" key="2">
    <citation type="submission" date="2020-03" db="EMBL/GenBank/DDBJ databases">
        <authorList>
            <person name="Ichikawa N."/>
            <person name="Kimura A."/>
            <person name="Kitahashi Y."/>
            <person name="Uohara A."/>
        </authorList>
    </citation>
    <scope>NUCLEOTIDE SEQUENCE [LARGE SCALE GENOMIC DNA]</scope>
    <source>
        <strain evidence="1 2">NBRC 107702</strain>
    </source>
</reference>
<sequence length="118" mass="13061">MTDRALGLGDQLVQIHDVLRRDLAALRAGDLPAADLRVHCLAFCGAITAHHTREDGAFSDFERQMPELGPLLARLRMGHAMIARRLEAGIDDLDELAAELEAHFAYEEEHLVPALNKL</sequence>
<dbReference type="KEGG" id="pfla:Pflav_071520"/>
<evidence type="ECO:0000313" key="2">
    <source>
        <dbReference type="Proteomes" id="UP000502508"/>
    </source>
</evidence>
<dbReference type="Gene3D" id="1.20.120.520">
    <property type="entry name" value="nmb1532 protein domain like"/>
    <property type="match status" value="1"/>
</dbReference>
<reference evidence="1 2" key="1">
    <citation type="submission" date="2020-03" db="EMBL/GenBank/DDBJ databases">
        <title>Whole genome shotgun sequence of Phytohabitans flavus NBRC 107702.</title>
        <authorList>
            <person name="Komaki H."/>
            <person name="Tamura T."/>
        </authorList>
    </citation>
    <scope>NUCLEOTIDE SEQUENCE [LARGE SCALE GENOMIC DNA]</scope>
    <source>
        <strain evidence="1 2">NBRC 107702</strain>
    </source>
</reference>
<accession>A0A6F8Y3P9</accession>
<dbReference type="RefSeq" id="WP_173040821.1">
    <property type="nucleotide sequence ID" value="NZ_AP022870.1"/>
</dbReference>
<evidence type="ECO:0000313" key="1">
    <source>
        <dbReference type="EMBL" id="BCB80742.1"/>
    </source>
</evidence>
<name>A0A6F8Y3P9_9ACTN</name>